<gene>
    <name evidence="1" type="ORF">SK128_027425</name>
</gene>
<reference evidence="1 2" key="1">
    <citation type="submission" date="2023-11" db="EMBL/GenBank/DDBJ databases">
        <title>Halocaridina rubra genome assembly.</title>
        <authorList>
            <person name="Smith C."/>
        </authorList>
    </citation>
    <scope>NUCLEOTIDE SEQUENCE [LARGE SCALE GENOMIC DNA]</scope>
    <source>
        <strain evidence="1">EP-1</strain>
        <tissue evidence="1">Whole</tissue>
    </source>
</reference>
<feature type="non-terminal residue" evidence="1">
    <location>
        <position position="1"/>
    </location>
</feature>
<dbReference type="Proteomes" id="UP001381693">
    <property type="component" value="Unassembled WGS sequence"/>
</dbReference>
<dbReference type="AlphaFoldDB" id="A0AAN9AA26"/>
<protein>
    <submittedName>
        <fullName evidence="1">Uncharacterized protein</fullName>
    </submittedName>
</protein>
<proteinExistence type="predicted"/>
<sequence>RSRARTRPPVCEEELSLEEREERANLVFTGCIEWLAGGRNRVTRHIVGDEGVAGGVRVKRVFKGRRDLAGRILQIC</sequence>
<comment type="caution">
    <text evidence="1">The sequence shown here is derived from an EMBL/GenBank/DDBJ whole genome shotgun (WGS) entry which is preliminary data.</text>
</comment>
<dbReference type="EMBL" id="JAXCGZ010006052">
    <property type="protein sequence ID" value="KAK7080213.1"/>
    <property type="molecule type" value="Genomic_DNA"/>
</dbReference>
<evidence type="ECO:0000313" key="1">
    <source>
        <dbReference type="EMBL" id="KAK7080213.1"/>
    </source>
</evidence>
<evidence type="ECO:0000313" key="2">
    <source>
        <dbReference type="Proteomes" id="UP001381693"/>
    </source>
</evidence>
<name>A0AAN9AA26_HALRR</name>
<organism evidence="1 2">
    <name type="scientific">Halocaridina rubra</name>
    <name type="common">Hawaiian red shrimp</name>
    <dbReference type="NCBI Taxonomy" id="373956"/>
    <lineage>
        <taxon>Eukaryota</taxon>
        <taxon>Metazoa</taxon>
        <taxon>Ecdysozoa</taxon>
        <taxon>Arthropoda</taxon>
        <taxon>Crustacea</taxon>
        <taxon>Multicrustacea</taxon>
        <taxon>Malacostraca</taxon>
        <taxon>Eumalacostraca</taxon>
        <taxon>Eucarida</taxon>
        <taxon>Decapoda</taxon>
        <taxon>Pleocyemata</taxon>
        <taxon>Caridea</taxon>
        <taxon>Atyoidea</taxon>
        <taxon>Atyidae</taxon>
        <taxon>Halocaridina</taxon>
    </lineage>
</organism>
<accession>A0AAN9AA26</accession>
<keyword evidence="2" id="KW-1185">Reference proteome</keyword>